<feature type="region of interest" description="Disordered" evidence="1">
    <location>
        <begin position="68"/>
        <end position="197"/>
    </location>
</feature>
<feature type="region of interest" description="Disordered" evidence="1">
    <location>
        <begin position="209"/>
        <end position="260"/>
    </location>
</feature>
<accession>A0AAD4PXD4</accession>
<evidence type="ECO:0000256" key="1">
    <source>
        <dbReference type="SAM" id="MobiDB-lite"/>
    </source>
</evidence>
<dbReference type="GeneID" id="70242938"/>
<dbReference type="Proteomes" id="UP001201262">
    <property type="component" value="Unassembled WGS sequence"/>
</dbReference>
<feature type="compositionally biased region" description="Basic and acidic residues" evidence="1">
    <location>
        <begin position="113"/>
        <end position="128"/>
    </location>
</feature>
<dbReference type="EMBL" id="JAJTJA010000010">
    <property type="protein sequence ID" value="KAH8693016.1"/>
    <property type="molecule type" value="Genomic_DNA"/>
</dbReference>
<dbReference type="AlphaFoldDB" id="A0AAD4PXD4"/>
<feature type="region of interest" description="Disordered" evidence="1">
    <location>
        <begin position="1"/>
        <end position="32"/>
    </location>
</feature>
<evidence type="ECO:0000313" key="3">
    <source>
        <dbReference type="Proteomes" id="UP001201262"/>
    </source>
</evidence>
<proteinExistence type="predicted"/>
<sequence length="260" mass="28992">MGTPLQRSPKRKRDAAEKDHYSPPSSPTSSISVASLQEARLIEAEDIGRHSPRTVVASRMKELAIRESSLNLDMNRSNLTARIQQSAPNEGQDTSTETVEQPLSSSIEEVDREYDVSSKEVDEQKVEDLPTQATCQLERVPSRKKVKPVPASSRTRKKASSPPVENVPLNPLTWSDCEITGHSPTDPTDDGYGINGIGFKPTPAIAWARSQQRQKQVAEWKHREDREAREKRRERREGMVPDASNETAGAAQKKVKFNLS</sequence>
<reference evidence="2" key="1">
    <citation type="submission" date="2021-12" db="EMBL/GenBank/DDBJ databases">
        <title>Convergent genome expansion in fungi linked to evolution of root-endophyte symbiosis.</title>
        <authorList>
            <consortium name="DOE Joint Genome Institute"/>
            <person name="Ke Y.-H."/>
            <person name="Bonito G."/>
            <person name="Liao H.-L."/>
            <person name="Looney B."/>
            <person name="Rojas-Flechas A."/>
            <person name="Nash J."/>
            <person name="Hameed K."/>
            <person name="Schadt C."/>
            <person name="Martin F."/>
            <person name="Crous P.W."/>
            <person name="Miettinen O."/>
            <person name="Magnuson J.K."/>
            <person name="Labbe J."/>
            <person name="Jacobson D."/>
            <person name="Doktycz M.J."/>
            <person name="Veneault-Fourrey C."/>
            <person name="Kuo A."/>
            <person name="Mondo S."/>
            <person name="Calhoun S."/>
            <person name="Riley R."/>
            <person name="Ohm R."/>
            <person name="LaButti K."/>
            <person name="Andreopoulos B."/>
            <person name="Pangilinan J."/>
            <person name="Nolan M."/>
            <person name="Tritt A."/>
            <person name="Clum A."/>
            <person name="Lipzen A."/>
            <person name="Daum C."/>
            <person name="Barry K."/>
            <person name="Grigoriev I.V."/>
            <person name="Vilgalys R."/>
        </authorList>
    </citation>
    <scope>NUCLEOTIDE SEQUENCE</scope>
    <source>
        <strain evidence="2">PMI_201</strain>
    </source>
</reference>
<feature type="compositionally biased region" description="Basic and acidic residues" evidence="1">
    <location>
        <begin position="216"/>
        <end position="239"/>
    </location>
</feature>
<name>A0AAD4PXD4_9EURO</name>
<evidence type="ECO:0000313" key="2">
    <source>
        <dbReference type="EMBL" id="KAH8693016.1"/>
    </source>
</evidence>
<feature type="compositionally biased region" description="Polar residues" evidence="1">
    <location>
        <begin position="68"/>
        <end position="107"/>
    </location>
</feature>
<keyword evidence="3" id="KW-1185">Reference proteome</keyword>
<dbReference type="RefSeq" id="XP_046068889.1">
    <property type="nucleotide sequence ID" value="XM_046212651.1"/>
</dbReference>
<organism evidence="2 3">
    <name type="scientific">Talaromyces proteolyticus</name>
    <dbReference type="NCBI Taxonomy" id="1131652"/>
    <lineage>
        <taxon>Eukaryota</taxon>
        <taxon>Fungi</taxon>
        <taxon>Dikarya</taxon>
        <taxon>Ascomycota</taxon>
        <taxon>Pezizomycotina</taxon>
        <taxon>Eurotiomycetes</taxon>
        <taxon>Eurotiomycetidae</taxon>
        <taxon>Eurotiales</taxon>
        <taxon>Trichocomaceae</taxon>
        <taxon>Talaromyces</taxon>
        <taxon>Talaromyces sect. Bacilispori</taxon>
    </lineage>
</organism>
<comment type="caution">
    <text evidence="2">The sequence shown here is derived from an EMBL/GenBank/DDBJ whole genome shotgun (WGS) entry which is preliminary data.</text>
</comment>
<protein>
    <submittedName>
        <fullName evidence="2">Uncharacterized protein</fullName>
    </submittedName>
</protein>
<gene>
    <name evidence="2" type="ORF">BGW36DRAFT_32123</name>
</gene>